<sequence>MAAAKREDLLIYLAHPFPGVSPPTCDGELSAVRSSFNIVDVDCSSKGICKFKPRSDPGKFNLQHKMQRAKPVQLFYYVAAVLTVLVLFHQLFSHPALITKVKGSFGGLGQQAVLIDTMAQSERIWQKTVVQRKEIRAAHYSGEEDVGMFPATNAPNYFAWPWSVWDLVPASYNCPWEIERIGRMGDGGKWVCGMSRYEKNTETPCILYSFGIQNESSFEQEMLERTNCEIFGYDFSVAEFGKALKPEFQARAHFTQAGISGTSKPNEHPPFYSIQDLMAQNGHTYIDILKIDVETSEFDTMVSLNQVAKEEFPIGQMLIELHLFTSQNMRMAHFLDWWEMLEGRGLRPTWTEPNLLSVSLGLDDRMPRLAEVL</sequence>
<name>A0ABR4PJK3_9HELO</name>
<accession>A0ABR4PJK3</accession>
<comment type="caution">
    <text evidence="3">The sequence shown here is derived from an EMBL/GenBank/DDBJ whole genome shotgun (WGS) entry which is preliminary data.</text>
</comment>
<dbReference type="Proteomes" id="UP001629113">
    <property type="component" value="Unassembled WGS sequence"/>
</dbReference>
<dbReference type="EMBL" id="JBFCZG010000004">
    <property type="protein sequence ID" value="KAL3423526.1"/>
    <property type="molecule type" value="Genomic_DNA"/>
</dbReference>
<reference evidence="3 4" key="1">
    <citation type="submission" date="2024-06" db="EMBL/GenBank/DDBJ databases">
        <title>Complete genome of Phlyctema vagabunda strain 19-DSS-EL-015.</title>
        <authorList>
            <person name="Fiorenzani C."/>
        </authorList>
    </citation>
    <scope>NUCLEOTIDE SEQUENCE [LARGE SCALE GENOMIC DNA]</scope>
    <source>
        <strain evidence="3 4">19-DSS-EL-015</strain>
    </source>
</reference>
<keyword evidence="1" id="KW-0472">Membrane</keyword>
<proteinExistence type="predicted"/>
<dbReference type="PANTHER" id="PTHR32026:SF10">
    <property type="entry name" value="METHYLTRANSFERASE-LIKE PROTEIN 24-RELATED"/>
    <property type="match status" value="1"/>
</dbReference>
<evidence type="ECO:0000313" key="3">
    <source>
        <dbReference type="EMBL" id="KAL3423526.1"/>
    </source>
</evidence>
<evidence type="ECO:0000259" key="2">
    <source>
        <dbReference type="Pfam" id="PF13383"/>
    </source>
</evidence>
<feature type="transmembrane region" description="Helical" evidence="1">
    <location>
        <begin position="74"/>
        <end position="92"/>
    </location>
</feature>
<feature type="domain" description="Methyltransferase" evidence="2">
    <location>
        <begin position="159"/>
        <end position="342"/>
    </location>
</feature>
<dbReference type="InterPro" id="IPR025714">
    <property type="entry name" value="Methyltranfer_dom"/>
</dbReference>
<keyword evidence="4" id="KW-1185">Reference proteome</keyword>
<dbReference type="Pfam" id="PF13383">
    <property type="entry name" value="Methyltransf_22"/>
    <property type="match status" value="1"/>
</dbReference>
<keyword evidence="1" id="KW-1133">Transmembrane helix</keyword>
<keyword evidence="1" id="KW-0812">Transmembrane</keyword>
<protein>
    <recommendedName>
        <fullName evidence="2">Methyltransferase domain-containing protein</fullName>
    </recommendedName>
</protein>
<organism evidence="3 4">
    <name type="scientific">Phlyctema vagabunda</name>
    <dbReference type="NCBI Taxonomy" id="108571"/>
    <lineage>
        <taxon>Eukaryota</taxon>
        <taxon>Fungi</taxon>
        <taxon>Dikarya</taxon>
        <taxon>Ascomycota</taxon>
        <taxon>Pezizomycotina</taxon>
        <taxon>Leotiomycetes</taxon>
        <taxon>Helotiales</taxon>
        <taxon>Dermateaceae</taxon>
        <taxon>Phlyctema</taxon>
    </lineage>
</organism>
<dbReference type="InterPro" id="IPR026913">
    <property type="entry name" value="METTL24"/>
</dbReference>
<dbReference type="PANTHER" id="PTHR32026">
    <property type="entry name" value="METHYLTRANSFERASE-LIKE PROTEIN 24"/>
    <property type="match status" value="1"/>
</dbReference>
<evidence type="ECO:0000313" key="4">
    <source>
        <dbReference type="Proteomes" id="UP001629113"/>
    </source>
</evidence>
<evidence type="ECO:0000256" key="1">
    <source>
        <dbReference type="SAM" id="Phobius"/>
    </source>
</evidence>
<gene>
    <name evidence="3" type="ORF">PVAG01_05273</name>
</gene>